<evidence type="ECO:0000313" key="6">
    <source>
        <dbReference type="Proteomes" id="UP001157733"/>
    </source>
</evidence>
<keyword evidence="6" id="KW-1185">Reference proteome</keyword>
<proteinExistence type="inferred from homology"/>
<dbReference type="InterPro" id="IPR008927">
    <property type="entry name" value="6-PGluconate_DH-like_C_sf"/>
</dbReference>
<dbReference type="SUPFAM" id="SSF48179">
    <property type="entry name" value="6-phosphogluconate dehydrogenase C-terminal domain-like"/>
    <property type="match status" value="1"/>
</dbReference>
<dbReference type="GO" id="GO:0008691">
    <property type="term" value="F:3-hydroxybutyryl-CoA dehydrogenase activity"/>
    <property type="evidence" value="ECO:0007669"/>
    <property type="project" value="UniProtKB-EC"/>
</dbReference>
<dbReference type="PANTHER" id="PTHR48075:SF5">
    <property type="entry name" value="3-HYDROXYBUTYRYL-COA DEHYDROGENASE"/>
    <property type="match status" value="1"/>
</dbReference>
<name>A0ABN8W2V4_9BACT</name>
<organism evidence="5 6">
    <name type="scientific">Nitrospina watsonii</name>
    <dbReference type="NCBI Taxonomy" id="1323948"/>
    <lineage>
        <taxon>Bacteria</taxon>
        <taxon>Pseudomonadati</taxon>
        <taxon>Nitrospinota/Tectimicrobiota group</taxon>
        <taxon>Nitrospinota</taxon>
        <taxon>Nitrospinia</taxon>
        <taxon>Nitrospinales</taxon>
        <taxon>Nitrospinaceae</taxon>
        <taxon>Nitrospina</taxon>
    </lineage>
</organism>
<comment type="similarity">
    <text evidence="1">Belongs to the 3-hydroxyacyl-CoA dehydrogenase family.</text>
</comment>
<evidence type="ECO:0000259" key="3">
    <source>
        <dbReference type="Pfam" id="PF00725"/>
    </source>
</evidence>
<dbReference type="InterPro" id="IPR006176">
    <property type="entry name" value="3-OHacyl-CoA_DH_NAD-bd"/>
</dbReference>
<dbReference type="InterPro" id="IPR036291">
    <property type="entry name" value="NAD(P)-bd_dom_sf"/>
</dbReference>
<keyword evidence="2 5" id="KW-0560">Oxidoreductase</keyword>
<dbReference type="InterPro" id="IPR006180">
    <property type="entry name" value="3-OHacyl-CoA_DH_CS"/>
</dbReference>
<dbReference type="Gene3D" id="3.40.50.720">
    <property type="entry name" value="NAD(P)-binding Rossmann-like Domain"/>
    <property type="match status" value="1"/>
</dbReference>
<dbReference type="InterPro" id="IPR006108">
    <property type="entry name" value="3HC_DH_C"/>
</dbReference>
<dbReference type="EC" id="1.1.1.157" evidence="5"/>
<dbReference type="PIRSF" id="PIRSF000105">
    <property type="entry name" value="HCDH"/>
    <property type="match status" value="1"/>
</dbReference>
<dbReference type="RefSeq" id="WP_282012163.1">
    <property type="nucleotide sequence ID" value="NZ_OX336137.1"/>
</dbReference>
<feature type="domain" description="3-hydroxyacyl-CoA dehydrogenase C-terminal" evidence="3">
    <location>
        <begin position="186"/>
        <end position="281"/>
    </location>
</feature>
<gene>
    <name evidence="5" type="primary">hbd</name>
    <name evidence="5" type="ORF">NSPWAT_2470</name>
</gene>
<dbReference type="PANTHER" id="PTHR48075">
    <property type="entry name" value="3-HYDROXYACYL-COA DEHYDROGENASE FAMILY PROTEIN"/>
    <property type="match status" value="1"/>
</dbReference>
<dbReference type="InterPro" id="IPR013328">
    <property type="entry name" value="6PGD_dom2"/>
</dbReference>
<accession>A0ABN8W2V4</accession>
<dbReference type="Proteomes" id="UP001157733">
    <property type="component" value="Chromosome"/>
</dbReference>
<dbReference type="InterPro" id="IPR022694">
    <property type="entry name" value="3-OHacyl-CoA_DH"/>
</dbReference>
<dbReference type="Pfam" id="PF02737">
    <property type="entry name" value="3HCDH_N"/>
    <property type="match status" value="1"/>
</dbReference>
<dbReference type="EMBL" id="OX336137">
    <property type="protein sequence ID" value="CAI2719326.1"/>
    <property type="molecule type" value="Genomic_DNA"/>
</dbReference>
<evidence type="ECO:0000313" key="5">
    <source>
        <dbReference type="EMBL" id="CAI2719326.1"/>
    </source>
</evidence>
<feature type="domain" description="3-hydroxyacyl-CoA dehydrogenase NAD binding" evidence="4">
    <location>
        <begin position="6"/>
        <end position="183"/>
    </location>
</feature>
<protein>
    <submittedName>
        <fullName evidence="5">3-hydroxybutyryl-CoA dehydrogenase</fullName>
        <ecNumber evidence="5">1.1.1.157</ecNumber>
    </submittedName>
</protein>
<evidence type="ECO:0000256" key="1">
    <source>
        <dbReference type="ARBA" id="ARBA00009463"/>
    </source>
</evidence>
<dbReference type="Pfam" id="PF00725">
    <property type="entry name" value="3HCDH"/>
    <property type="match status" value="1"/>
</dbReference>
<sequence>MIPKIVGVVGAGQMGSGIAQVLAEAGLGVLLYDSVPRQVEQGLDAIRLRLEKRAAKGDFPEEGMQDAVHRVIGVKTLKEFHDAEFIIEAVVEDAAEKKKLFAWLADIVDASTLLASNTSSIPITELAAVTRHPENVIGFHFMNPPFLMPGIEVVRGLLTSDATFAAARELARHLGKEVVVSKDRAGFVVNRILMPMINEAVMLVGEGTASIEDIDRGGLACLNHPMGPLALSDTIGNDTTHHILSVMQQEHGERFRPAPLLTRLVEAGMFGRKTSAGFYEWQGNSIQRVNPRVLEFRDAG</sequence>
<dbReference type="SUPFAM" id="SSF51735">
    <property type="entry name" value="NAD(P)-binding Rossmann-fold domains"/>
    <property type="match status" value="1"/>
</dbReference>
<evidence type="ECO:0000259" key="4">
    <source>
        <dbReference type="Pfam" id="PF02737"/>
    </source>
</evidence>
<dbReference type="Gene3D" id="1.10.1040.10">
    <property type="entry name" value="N-(1-d-carboxylethyl)-l-norvaline Dehydrogenase, domain 2"/>
    <property type="match status" value="1"/>
</dbReference>
<dbReference type="PROSITE" id="PS00067">
    <property type="entry name" value="3HCDH"/>
    <property type="match status" value="1"/>
</dbReference>
<reference evidence="5 6" key="1">
    <citation type="submission" date="2022-09" db="EMBL/GenBank/DDBJ databases">
        <authorList>
            <person name="Kop L."/>
        </authorList>
    </citation>
    <scope>NUCLEOTIDE SEQUENCE [LARGE SCALE GENOMIC DNA]</scope>
    <source>
        <strain evidence="5 6">347</strain>
    </source>
</reference>
<evidence type="ECO:0000256" key="2">
    <source>
        <dbReference type="ARBA" id="ARBA00023002"/>
    </source>
</evidence>